<dbReference type="Gene3D" id="3.30.1010.10">
    <property type="entry name" value="Phosphatidylinositol 3-kinase Catalytic Subunit, Chain A, domain 4"/>
    <property type="match status" value="1"/>
</dbReference>
<gene>
    <name evidence="2" type="ORF">CASFOL_036386</name>
</gene>
<evidence type="ECO:0000313" key="2">
    <source>
        <dbReference type="EMBL" id="KAL3621474.1"/>
    </source>
</evidence>
<dbReference type="PANTHER" id="PTHR11139:SF9">
    <property type="entry name" value="SERINE_THREONINE-PROTEIN KINASE MTOR"/>
    <property type="match status" value="1"/>
</dbReference>
<protein>
    <recommendedName>
        <fullName evidence="1">PI3K/PI4K catalytic domain-containing protein</fullName>
    </recommendedName>
</protein>
<name>A0ABD3BWL1_9LAMI</name>
<dbReference type="SUPFAM" id="SSF56112">
    <property type="entry name" value="Protein kinase-like (PK-like)"/>
    <property type="match status" value="1"/>
</dbReference>
<sequence length="67" mass="7757">MQLFGLVNTLLANSRKTAEKDLSIQRYEVIPLSPNSGLIWWVPNCDTLHQLIREYRDARKGHPKPRA</sequence>
<keyword evidence="3" id="KW-1185">Reference proteome</keyword>
<dbReference type="InterPro" id="IPR011009">
    <property type="entry name" value="Kinase-like_dom_sf"/>
</dbReference>
<evidence type="ECO:0000259" key="1">
    <source>
        <dbReference type="PROSITE" id="PS50290"/>
    </source>
</evidence>
<dbReference type="Pfam" id="PF00454">
    <property type="entry name" value="PI3_PI4_kinase"/>
    <property type="match status" value="1"/>
</dbReference>
<dbReference type="InterPro" id="IPR050517">
    <property type="entry name" value="DDR_Repair_Kinase"/>
</dbReference>
<dbReference type="Proteomes" id="UP001632038">
    <property type="component" value="Unassembled WGS sequence"/>
</dbReference>
<accession>A0ABD3BWL1</accession>
<dbReference type="AlphaFoldDB" id="A0ABD3BWL1"/>
<organism evidence="2 3">
    <name type="scientific">Castilleja foliolosa</name>
    <dbReference type="NCBI Taxonomy" id="1961234"/>
    <lineage>
        <taxon>Eukaryota</taxon>
        <taxon>Viridiplantae</taxon>
        <taxon>Streptophyta</taxon>
        <taxon>Embryophyta</taxon>
        <taxon>Tracheophyta</taxon>
        <taxon>Spermatophyta</taxon>
        <taxon>Magnoliopsida</taxon>
        <taxon>eudicotyledons</taxon>
        <taxon>Gunneridae</taxon>
        <taxon>Pentapetalae</taxon>
        <taxon>asterids</taxon>
        <taxon>lamiids</taxon>
        <taxon>Lamiales</taxon>
        <taxon>Orobanchaceae</taxon>
        <taxon>Pedicularideae</taxon>
        <taxon>Castillejinae</taxon>
        <taxon>Castilleja</taxon>
    </lineage>
</organism>
<feature type="domain" description="PI3K/PI4K catalytic" evidence="1">
    <location>
        <begin position="1"/>
        <end position="67"/>
    </location>
</feature>
<dbReference type="PROSITE" id="PS50290">
    <property type="entry name" value="PI3_4_KINASE_3"/>
    <property type="match status" value="1"/>
</dbReference>
<proteinExistence type="predicted"/>
<reference evidence="3" key="1">
    <citation type="journal article" date="2024" name="IScience">
        <title>Strigolactones Initiate the Formation of Haustorium-like Structures in Castilleja.</title>
        <authorList>
            <person name="Buerger M."/>
            <person name="Peterson D."/>
            <person name="Chory J."/>
        </authorList>
    </citation>
    <scope>NUCLEOTIDE SEQUENCE [LARGE SCALE GENOMIC DNA]</scope>
</reference>
<evidence type="ECO:0000313" key="3">
    <source>
        <dbReference type="Proteomes" id="UP001632038"/>
    </source>
</evidence>
<dbReference type="PANTHER" id="PTHR11139">
    <property type="entry name" value="ATAXIA TELANGIECTASIA MUTATED ATM -RELATED"/>
    <property type="match status" value="1"/>
</dbReference>
<dbReference type="InterPro" id="IPR000403">
    <property type="entry name" value="PI3/4_kinase_cat_dom"/>
</dbReference>
<dbReference type="EMBL" id="JAVIJP010000066">
    <property type="protein sequence ID" value="KAL3621474.1"/>
    <property type="molecule type" value="Genomic_DNA"/>
</dbReference>
<comment type="caution">
    <text evidence="2">The sequence shown here is derived from an EMBL/GenBank/DDBJ whole genome shotgun (WGS) entry which is preliminary data.</text>
</comment>